<proteinExistence type="predicted"/>
<keyword evidence="1" id="KW-1133">Transmembrane helix</keyword>
<feature type="transmembrane region" description="Helical" evidence="1">
    <location>
        <begin position="184"/>
        <end position="206"/>
    </location>
</feature>
<dbReference type="RefSeq" id="WP_026126042.1">
    <property type="nucleotide sequence ID" value="NZ_ANBG01000289.1"/>
</dbReference>
<keyword evidence="4" id="KW-1185">Reference proteome</keyword>
<evidence type="ECO:0000313" key="4">
    <source>
        <dbReference type="Proteomes" id="UP000215005"/>
    </source>
</evidence>
<reference evidence="3 4" key="1">
    <citation type="submission" date="2017-08" db="EMBL/GenBank/DDBJ databases">
        <title>The complete genome sequence of Nocardiopsis gilva YIM 90087.</title>
        <authorList>
            <person name="Yin M."/>
            <person name="Tang S."/>
        </authorList>
    </citation>
    <scope>NUCLEOTIDE SEQUENCE [LARGE SCALE GENOMIC DNA]</scope>
    <source>
        <strain evidence="3 4">YIM 90087</strain>
    </source>
</reference>
<feature type="transmembrane region" description="Helical" evidence="1">
    <location>
        <begin position="12"/>
        <end position="30"/>
    </location>
</feature>
<dbReference type="Proteomes" id="UP000215005">
    <property type="component" value="Chromosome"/>
</dbReference>
<feature type="domain" description="VanZ-like" evidence="2">
    <location>
        <begin position="177"/>
        <end position="251"/>
    </location>
</feature>
<accession>A0A223S373</accession>
<evidence type="ECO:0000256" key="1">
    <source>
        <dbReference type="SAM" id="Phobius"/>
    </source>
</evidence>
<dbReference type="InterPro" id="IPR006976">
    <property type="entry name" value="VanZ-like"/>
</dbReference>
<feature type="transmembrane region" description="Helical" evidence="1">
    <location>
        <begin position="241"/>
        <end position="262"/>
    </location>
</feature>
<keyword evidence="1" id="KW-0812">Transmembrane</keyword>
<keyword evidence="1" id="KW-0472">Membrane</keyword>
<evidence type="ECO:0000313" key="3">
    <source>
        <dbReference type="EMBL" id="ASU82586.1"/>
    </source>
</evidence>
<dbReference type="Pfam" id="PF04892">
    <property type="entry name" value="VanZ"/>
    <property type="match status" value="1"/>
</dbReference>
<organism evidence="3 4">
    <name type="scientific">Nocardiopsis gilva YIM 90087</name>
    <dbReference type="NCBI Taxonomy" id="1235441"/>
    <lineage>
        <taxon>Bacteria</taxon>
        <taxon>Bacillati</taxon>
        <taxon>Actinomycetota</taxon>
        <taxon>Actinomycetes</taxon>
        <taxon>Streptosporangiales</taxon>
        <taxon>Nocardiopsidaceae</taxon>
        <taxon>Nocardiopsis</taxon>
    </lineage>
</organism>
<sequence>MWHVLFYTSPWTVAVSVLALAGAAGTMAFLRRRSPARFARRARILLRVSCAVYIVILVPPISDISKIGEGDRAVNWNPFVSYEEEQSDELEGSYVPLPDIDDTYVYYGAQELSREQAEEARHQADPSDAAYYRYPLAGGGAVWFDSHGRDLDTETRAELSEQNPPKEYVSVHDATEGLVAAEKILNLLIFIPIGIVAFASFSSWWARLCVGPVLSVAVETGQWLMSAGRVSETADVIVNSAGHIVGVLMAAVSAMLVGRLAARSPKRLDR</sequence>
<dbReference type="OrthoDB" id="3426543at2"/>
<evidence type="ECO:0000259" key="2">
    <source>
        <dbReference type="Pfam" id="PF04892"/>
    </source>
</evidence>
<dbReference type="AlphaFoldDB" id="A0A223S373"/>
<name>A0A223S373_9ACTN</name>
<dbReference type="KEGG" id="ngv:CDO52_07120"/>
<protein>
    <submittedName>
        <fullName evidence="3">VanZ family protein</fullName>
    </submittedName>
</protein>
<dbReference type="EMBL" id="CP022753">
    <property type="protein sequence ID" value="ASU82586.1"/>
    <property type="molecule type" value="Genomic_DNA"/>
</dbReference>
<gene>
    <name evidence="3" type="ORF">CDO52_07120</name>
</gene>